<dbReference type="SUPFAM" id="SSF47095">
    <property type="entry name" value="HMG-box"/>
    <property type="match status" value="1"/>
</dbReference>
<dbReference type="Gene3D" id="1.10.30.10">
    <property type="entry name" value="High mobility group box domain"/>
    <property type="match status" value="1"/>
</dbReference>
<proteinExistence type="predicted"/>
<dbReference type="InterPro" id="IPR009071">
    <property type="entry name" value="HMG_box_dom"/>
</dbReference>
<evidence type="ECO:0000256" key="2">
    <source>
        <dbReference type="SAM" id="MobiDB-lite"/>
    </source>
</evidence>
<feature type="DNA-binding region" description="HMG box" evidence="1">
    <location>
        <begin position="1"/>
        <end position="59"/>
    </location>
</feature>
<feature type="compositionally biased region" description="Basic and acidic residues" evidence="2">
    <location>
        <begin position="80"/>
        <end position="106"/>
    </location>
</feature>
<protein>
    <submittedName>
        <fullName evidence="4">11031_t:CDS:1</fullName>
    </submittedName>
</protein>
<comment type="caution">
    <text evidence="4">The sequence shown here is derived from an EMBL/GenBank/DDBJ whole genome shotgun (WGS) entry which is preliminary data.</text>
</comment>
<dbReference type="PROSITE" id="PS50118">
    <property type="entry name" value="HMG_BOX_2"/>
    <property type="match status" value="1"/>
</dbReference>
<sequence>MNAFLIFSRLYRQKNPGNRFTPEEIGLKWRSMSARERERYFEDSNRIKNQFKLENPNFKEKRIRLVRRKNKKFMNSSPEKMQDEQLFKEYTNKSPEKMQEKKPTNP</sequence>
<feature type="domain" description="HMG box" evidence="3">
    <location>
        <begin position="1"/>
        <end position="59"/>
    </location>
</feature>
<name>A0A9N9B0F5_9GLOM</name>
<keyword evidence="5" id="KW-1185">Reference proteome</keyword>
<evidence type="ECO:0000313" key="5">
    <source>
        <dbReference type="Proteomes" id="UP000789342"/>
    </source>
</evidence>
<accession>A0A9N9B0F5</accession>
<dbReference type="EMBL" id="CAJVPV010003232">
    <property type="protein sequence ID" value="CAG8546728.1"/>
    <property type="molecule type" value="Genomic_DNA"/>
</dbReference>
<keyword evidence="1" id="KW-0238">DNA-binding</keyword>
<evidence type="ECO:0000313" key="4">
    <source>
        <dbReference type="EMBL" id="CAG8546728.1"/>
    </source>
</evidence>
<dbReference type="GO" id="GO:0005634">
    <property type="term" value="C:nucleus"/>
    <property type="evidence" value="ECO:0007669"/>
    <property type="project" value="UniProtKB-UniRule"/>
</dbReference>
<gene>
    <name evidence="4" type="ORF">AMORRO_LOCUS5382</name>
</gene>
<dbReference type="Proteomes" id="UP000789342">
    <property type="component" value="Unassembled WGS sequence"/>
</dbReference>
<dbReference type="Pfam" id="PF09011">
    <property type="entry name" value="HMG_box_2"/>
    <property type="match status" value="1"/>
</dbReference>
<reference evidence="4" key="1">
    <citation type="submission" date="2021-06" db="EMBL/GenBank/DDBJ databases">
        <authorList>
            <person name="Kallberg Y."/>
            <person name="Tangrot J."/>
            <person name="Rosling A."/>
        </authorList>
    </citation>
    <scope>NUCLEOTIDE SEQUENCE</scope>
    <source>
        <strain evidence="4">CL551</strain>
    </source>
</reference>
<evidence type="ECO:0000259" key="3">
    <source>
        <dbReference type="PROSITE" id="PS50118"/>
    </source>
</evidence>
<keyword evidence="1" id="KW-0539">Nucleus</keyword>
<feature type="region of interest" description="Disordered" evidence="2">
    <location>
        <begin position="70"/>
        <end position="106"/>
    </location>
</feature>
<organism evidence="4 5">
    <name type="scientific">Acaulospora morrowiae</name>
    <dbReference type="NCBI Taxonomy" id="94023"/>
    <lineage>
        <taxon>Eukaryota</taxon>
        <taxon>Fungi</taxon>
        <taxon>Fungi incertae sedis</taxon>
        <taxon>Mucoromycota</taxon>
        <taxon>Glomeromycotina</taxon>
        <taxon>Glomeromycetes</taxon>
        <taxon>Diversisporales</taxon>
        <taxon>Acaulosporaceae</taxon>
        <taxon>Acaulospora</taxon>
    </lineage>
</organism>
<dbReference type="OrthoDB" id="6247875at2759"/>
<dbReference type="GO" id="GO:0003677">
    <property type="term" value="F:DNA binding"/>
    <property type="evidence" value="ECO:0007669"/>
    <property type="project" value="UniProtKB-UniRule"/>
</dbReference>
<evidence type="ECO:0000256" key="1">
    <source>
        <dbReference type="PROSITE-ProRule" id="PRU00267"/>
    </source>
</evidence>
<dbReference type="InterPro" id="IPR036910">
    <property type="entry name" value="HMG_box_dom_sf"/>
</dbReference>
<dbReference type="AlphaFoldDB" id="A0A9N9B0F5"/>